<accession>A0A9N9N9Z6</accession>
<proteinExistence type="predicted"/>
<dbReference type="AlphaFoldDB" id="A0A9N9N9Z6"/>
<evidence type="ECO:0000313" key="2">
    <source>
        <dbReference type="Proteomes" id="UP000789342"/>
    </source>
</evidence>
<gene>
    <name evidence="1" type="ORF">AMORRO_LOCUS12930</name>
</gene>
<name>A0A9N9N9Z6_9GLOM</name>
<sequence>IDIRIANTNVKTEDTDIKMEDIEIETEGTCIECKSVKAYKYIQSAVFCFCEHEKAPNSYKNLSEGVNRICG</sequence>
<comment type="caution">
    <text evidence="1">The sequence shown here is derived from an EMBL/GenBank/DDBJ whole genome shotgun (WGS) entry which is preliminary data.</text>
</comment>
<protein>
    <submittedName>
        <fullName evidence="1">6230_t:CDS:1</fullName>
    </submittedName>
</protein>
<dbReference type="Proteomes" id="UP000789342">
    <property type="component" value="Unassembled WGS sequence"/>
</dbReference>
<reference evidence="1" key="1">
    <citation type="submission" date="2021-06" db="EMBL/GenBank/DDBJ databases">
        <authorList>
            <person name="Kallberg Y."/>
            <person name="Tangrot J."/>
            <person name="Rosling A."/>
        </authorList>
    </citation>
    <scope>NUCLEOTIDE SEQUENCE</scope>
    <source>
        <strain evidence="1">CL551</strain>
    </source>
</reference>
<evidence type="ECO:0000313" key="1">
    <source>
        <dbReference type="EMBL" id="CAG8714818.1"/>
    </source>
</evidence>
<organism evidence="1 2">
    <name type="scientific">Acaulospora morrowiae</name>
    <dbReference type="NCBI Taxonomy" id="94023"/>
    <lineage>
        <taxon>Eukaryota</taxon>
        <taxon>Fungi</taxon>
        <taxon>Fungi incertae sedis</taxon>
        <taxon>Mucoromycota</taxon>
        <taxon>Glomeromycotina</taxon>
        <taxon>Glomeromycetes</taxon>
        <taxon>Diversisporales</taxon>
        <taxon>Acaulosporaceae</taxon>
        <taxon>Acaulospora</taxon>
    </lineage>
</organism>
<keyword evidence="2" id="KW-1185">Reference proteome</keyword>
<dbReference type="EMBL" id="CAJVPV010020489">
    <property type="protein sequence ID" value="CAG8714818.1"/>
    <property type="molecule type" value="Genomic_DNA"/>
</dbReference>
<feature type="non-terminal residue" evidence="1">
    <location>
        <position position="1"/>
    </location>
</feature>